<evidence type="ECO:0000313" key="2">
    <source>
        <dbReference type="Proteomes" id="UP001148662"/>
    </source>
</evidence>
<reference evidence="1" key="1">
    <citation type="submission" date="2022-07" db="EMBL/GenBank/DDBJ databases">
        <title>Genome Sequence of Phlebia brevispora.</title>
        <authorList>
            <person name="Buettner E."/>
        </authorList>
    </citation>
    <scope>NUCLEOTIDE SEQUENCE</scope>
    <source>
        <strain evidence="1">MPL23</strain>
    </source>
</reference>
<name>A0ACC1TAL0_9APHY</name>
<evidence type="ECO:0000313" key="1">
    <source>
        <dbReference type="EMBL" id="KAJ3557026.1"/>
    </source>
</evidence>
<dbReference type="EMBL" id="JANHOG010000190">
    <property type="protein sequence ID" value="KAJ3557026.1"/>
    <property type="molecule type" value="Genomic_DNA"/>
</dbReference>
<protein>
    <submittedName>
        <fullName evidence="1">Uncharacterized protein</fullName>
    </submittedName>
</protein>
<organism evidence="1 2">
    <name type="scientific">Phlebia brevispora</name>
    <dbReference type="NCBI Taxonomy" id="194682"/>
    <lineage>
        <taxon>Eukaryota</taxon>
        <taxon>Fungi</taxon>
        <taxon>Dikarya</taxon>
        <taxon>Basidiomycota</taxon>
        <taxon>Agaricomycotina</taxon>
        <taxon>Agaricomycetes</taxon>
        <taxon>Polyporales</taxon>
        <taxon>Meruliaceae</taxon>
        <taxon>Phlebia</taxon>
    </lineage>
</organism>
<gene>
    <name evidence="1" type="ORF">NM688_g1699</name>
</gene>
<proteinExistence type="predicted"/>
<sequence length="345" mass="38022">MEAPMSHWFASVPQAFDSVAFATRFQFETLSSQVRYYKRKYGQHRALVDRMKNDAAENKELKRHANGARTNSSPRSVMTPLGPDRLTLPPSHQQPSFTHRKNQAADVQTDDEYAQANHPGSRRFALERYAYVSPTAQKIRATPLPLSHAQSVPMRQGTSRRQLEVNDQPHEKAHTSTMAPPPTALLNDRSMQQGFRPAAPPHPVRRTVNVPNGPRMMPTAIQQPAARHPRQSGSFRPPPTPVGIPESAPSISRHLVESTSMNESYADQSLQSNRFLPTAAALPTQRFIPSTPSGHQRFSTPAPAPGPGHARLMRTNTDLSSRSSSRAAGAGQRMPFIPGGQANFG</sequence>
<comment type="caution">
    <text evidence="1">The sequence shown here is derived from an EMBL/GenBank/DDBJ whole genome shotgun (WGS) entry which is preliminary data.</text>
</comment>
<keyword evidence="2" id="KW-1185">Reference proteome</keyword>
<dbReference type="Proteomes" id="UP001148662">
    <property type="component" value="Unassembled WGS sequence"/>
</dbReference>
<accession>A0ACC1TAL0</accession>